<evidence type="ECO:0000256" key="5">
    <source>
        <dbReference type="SAM" id="Phobius"/>
    </source>
</evidence>
<feature type="transmembrane region" description="Helical" evidence="5">
    <location>
        <begin position="99"/>
        <end position="132"/>
    </location>
</feature>
<keyword evidence="2 4" id="KW-0863">Zinc-finger</keyword>
<name>A0A834LGS1_RHOSS</name>
<dbReference type="AlphaFoldDB" id="A0A834LGS1"/>
<keyword evidence="5" id="KW-1133">Transmembrane helix</keyword>
<protein>
    <recommendedName>
        <fullName evidence="6">GRF-type domain-containing protein</fullName>
    </recommendedName>
</protein>
<evidence type="ECO:0000256" key="4">
    <source>
        <dbReference type="PROSITE-ProRule" id="PRU01343"/>
    </source>
</evidence>
<accession>A0A834LGS1</accession>
<keyword evidence="8" id="KW-1185">Reference proteome</keyword>
<comment type="caution">
    <text evidence="7">The sequence shown here is derived from an EMBL/GenBank/DDBJ whole genome shotgun (WGS) entry which is preliminary data.</text>
</comment>
<evidence type="ECO:0000256" key="2">
    <source>
        <dbReference type="ARBA" id="ARBA00022771"/>
    </source>
</evidence>
<keyword evidence="1" id="KW-0479">Metal-binding</keyword>
<dbReference type="OrthoDB" id="2822301at2759"/>
<feature type="domain" description="GRF-type" evidence="6">
    <location>
        <begin position="25"/>
        <end position="64"/>
    </location>
</feature>
<dbReference type="PANTHER" id="PTHR33248">
    <property type="entry name" value="ZINC ION-BINDING PROTEIN"/>
    <property type="match status" value="1"/>
</dbReference>
<evidence type="ECO:0000256" key="1">
    <source>
        <dbReference type="ARBA" id="ARBA00022723"/>
    </source>
</evidence>
<keyword evidence="3" id="KW-0862">Zinc</keyword>
<evidence type="ECO:0000313" key="8">
    <source>
        <dbReference type="Proteomes" id="UP000626092"/>
    </source>
</evidence>
<dbReference type="GO" id="GO:0008270">
    <property type="term" value="F:zinc ion binding"/>
    <property type="evidence" value="ECO:0007669"/>
    <property type="project" value="UniProtKB-KW"/>
</dbReference>
<evidence type="ECO:0000259" key="6">
    <source>
        <dbReference type="PROSITE" id="PS51999"/>
    </source>
</evidence>
<keyword evidence="5" id="KW-0472">Membrane</keyword>
<organism evidence="7 8">
    <name type="scientific">Rhododendron simsii</name>
    <name type="common">Sims's rhododendron</name>
    <dbReference type="NCBI Taxonomy" id="118357"/>
    <lineage>
        <taxon>Eukaryota</taxon>
        <taxon>Viridiplantae</taxon>
        <taxon>Streptophyta</taxon>
        <taxon>Embryophyta</taxon>
        <taxon>Tracheophyta</taxon>
        <taxon>Spermatophyta</taxon>
        <taxon>Magnoliopsida</taxon>
        <taxon>eudicotyledons</taxon>
        <taxon>Gunneridae</taxon>
        <taxon>Pentapetalae</taxon>
        <taxon>asterids</taxon>
        <taxon>Ericales</taxon>
        <taxon>Ericaceae</taxon>
        <taxon>Ericoideae</taxon>
        <taxon>Rhodoreae</taxon>
        <taxon>Rhododendron</taxon>
    </lineage>
</organism>
<evidence type="ECO:0000256" key="3">
    <source>
        <dbReference type="ARBA" id="ARBA00022833"/>
    </source>
</evidence>
<reference evidence="7" key="1">
    <citation type="submission" date="2019-11" db="EMBL/GenBank/DDBJ databases">
        <authorList>
            <person name="Liu Y."/>
            <person name="Hou J."/>
            <person name="Li T.-Q."/>
            <person name="Guan C.-H."/>
            <person name="Wu X."/>
            <person name="Wu H.-Z."/>
            <person name="Ling F."/>
            <person name="Zhang R."/>
            <person name="Shi X.-G."/>
            <person name="Ren J.-P."/>
            <person name="Chen E.-F."/>
            <person name="Sun J.-M."/>
        </authorList>
    </citation>
    <scope>NUCLEOTIDE SEQUENCE</scope>
    <source>
        <strain evidence="7">Adult_tree_wgs_1</strain>
        <tissue evidence="7">Leaves</tissue>
    </source>
</reference>
<gene>
    <name evidence="7" type="ORF">RHSIM_Rhsim08G0011500</name>
</gene>
<dbReference type="EMBL" id="WJXA01000008">
    <property type="protein sequence ID" value="KAF7135161.1"/>
    <property type="molecule type" value="Genomic_DNA"/>
</dbReference>
<dbReference type="InterPro" id="IPR010666">
    <property type="entry name" value="Znf_GRF"/>
</dbReference>
<evidence type="ECO:0000313" key="7">
    <source>
        <dbReference type="EMBL" id="KAF7135161.1"/>
    </source>
</evidence>
<proteinExistence type="predicted"/>
<dbReference type="PROSITE" id="PS51999">
    <property type="entry name" value="ZF_GRF"/>
    <property type="match status" value="1"/>
</dbReference>
<keyword evidence="5" id="KW-0812">Transmembrane</keyword>
<sequence length="184" mass="20851">MRSTPNVLRQTRRNDISNRMEDSPCVVCGKQRELHTSWTPVNPGRRFVACPNKKCNDFEWLDPPMCERSVQIIPGLLRMRTKMEEEISRRRNNEKMLRIGLGISWVLFAILWVFIVAMDVGAVVVSVFVVVVNVVLGYLFKLCCVGINYALALAVVLSKRSKHSLGNALSEPSAYPILEYDALP</sequence>
<dbReference type="Proteomes" id="UP000626092">
    <property type="component" value="Unassembled WGS sequence"/>
</dbReference>